<feature type="region of interest" description="Disordered" evidence="1">
    <location>
        <begin position="483"/>
        <end position="512"/>
    </location>
</feature>
<dbReference type="Proteomes" id="UP000835052">
    <property type="component" value="Unassembled WGS sequence"/>
</dbReference>
<comment type="caution">
    <text evidence="2">The sequence shown here is derived from an EMBL/GenBank/DDBJ whole genome shotgun (WGS) entry which is preliminary data.</text>
</comment>
<accession>A0A8S1H6F2</accession>
<evidence type="ECO:0000256" key="1">
    <source>
        <dbReference type="SAM" id="MobiDB-lite"/>
    </source>
</evidence>
<feature type="region of interest" description="Disordered" evidence="1">
    <location>
        <begin position="160"/>
        <end position="190"/>
    </location>
</feature>
<proteinExistence type="predicted"/>
<feature type="region of interest" description="Disordered" evidence="1">
    <location>
        <begin position="287"/>
        <end position="339"/>
    </location>
</feature>
<dbReference type="EMBL" id="CAJGYM010000019">
    <property type="protein sequence ID" value="CAD6191104.1"/>
    <property type="molecule type" value="Genomic_DNA"/>
</dbReference>
<keyword evidence="3" id="KW-1185">Reference proteome</keyword>
<evidence type="ECO:0000313" key="2">
    <source>
        <dbReference type="EMBL" id="CAD6191104.1"/>
    </source>
</evidence>
<name>A0A8S1H6F2_9PELO</name>
<reference evidence="2" key="1">
    <citation type="submission" date="2020-10" db="EMBL/GenBank/DDBJ databases">
        <authorList>
            <person name="Kikuchi T."/>
        </authorList>
    </citation>
    <scope>NUCLEOTIDE SEQUENCE</scope>
    <source>
        <strain evidence="2">NKZ352</strain>
    </source>
</reference>
<feature type="compositionally biased region" description="Basic and acidic residues" evidence="1">
    <location>
        <begin position="330"/>
        <end position="339"/>
    </location>
</feature>
<organism evidence="2 3">
    <name type="scientific">Caenorhabditis auriculariae</name>
    <dbReference type="NCBI Taxonomy" id="2777116"/>
    <lineage>
        <taxon>Eukaryota</taxon>
        <taxon>Metazoa</taxon>
        <taxon>Ecdysozoa</taxon>
        <taxon>Nematoda</taxon>
        <taxon>Chromadorea</taxon>
        <taxon>Rhabditida</taxon>
        <taxon>Rhabditina</taxon>
        <taxon>Rhabditomorpha</taxon>
        <taxon>Rhabditoidea</taxon>
        <taxon>Rhabditidae</taxon>
        <taxon>Peloderinae</taxon>
        <taxon>Caenorhabditis</taxon>
    </lineage>
</organism>
<gene>
    <name evidence="2" type="ORF">CAUJ_LOCUS7023</name>
</gene>
<protein>
    <submittedName>
        <fullName evidence="2">Uncharacterized protein</fullName>
    </submittedName>
</protein>
<dbReference type="AlphaFoldDB" id="A0A8S1H6F2"/>
<sequence length="541" mass="60372">MEYRSERNRRLAEERIWRLVFERARGTDWLLRGDRGRGGLASSQRSPRTSSLVVFADQRLKTWTCCKTAMPVIGQHHPATSFSSYSAVFDGNSVLFGVVSIVMLASVVSICTCCGKKPKKREDEEVYGVYSNPVVPPTAPGDSPTNRTINFRSLTKAARLHDRHSQPVGPKRGTMSARASAPLPTGRALPQLPADLYTPIDKTRKADDISFVDDSFNRMYECIDVETDSFADPLYSKVGETRPAPNRERRYDYPVFSGRVQPVTARPRESTDENLYQSASQIYAAGSEDPYSSINSEPSRAPVADIDGDTSSAYDPGYAKVQPTAQKPQKSREKLEKTERELDLLYSKIRRNNKEDEVDFASRPGPSSFRPPVVAEIPLPLPIVEPIVRNAFDEQSVSSREPSYRYITMRENADIVRERLRQQGRLGPPIREHYYSTIGNEYEVVDANSGVQPVRPTGLPAPLVEERIPPTTALNITLPDVAPPPPTSPIPDQVPANISIQSRSREDVRRSPNPIEHTLNGNANVCRHQFPVSNRKSTIPS</sequence>
<dbReference type="OrthoDB" id="5815739at2759"/>
<evidence type="ECO:0000313" key="3">
    <source>
        <dbReference type="Proteomes" id="UP000835052"/>
    </source>
</evidence>